<dbReference type="GO" id="GO:0006310">
    <property type="term" value="P:DNA recombination"/>
    <property type="evidence" value="ECO:0007669"/>
    <property type="project" value="UniProtKB-KW"/>
</dbReference>
<dbReference type="NCBIfam" id="TIGR02772">
    <property type="entry name" value="Ku_bact"/>
    <property type="match status" value="1"/>
</dbReference>
<comment type="similarity">
    <text evidence="3">Belongs to the prokaryotic Ku family.</text>
</comment>
<keyword evidence="2 3" id="KW-0233">DNA recombination</keyword>
<dbReference type="PANTHER" id="PTHR41251:SF1">
    <property type="entry name" value="NON-HOMOLOGOUS END JOINING PROTEIN KU"/>
    <property type="match status" value="1"/>
</dbReference>
<dbReference type="HAMAP" id="MF_01875">
    <property type="entry name" value="Prokaryotic_Ku"/>
    <property type="match status" value="1"/>
</dbReference>
<dbReference type="InterPro" id="IPR006164">
    <property type="entry name" value="DNA_bd_Ku70/Ku80"/>
</dbReference>
<sequence length="263" mass="28843">MRAIWKGAISFGLVSITVRLYAATEEKSVRFHQVHRTDGGRVRHRRICSACDTEVAMLDIAKGYDADGGDMVVLTDEDLAGLPLSSSRVIEVLEFVPGAEVDPILYNRTYFLEPDATAVKPYALLRDALRDTDRVAVVKVALRQREQLAALRVRGETLVMHTMLWPDELRAPDFGFIDQEVVVKDSELAMAASLIDSMTGSFDPSKLTDEYRAALQEVLEAKLQGRQVTVPSAPGAATKGVDLMAALQASVERAQRARKADAA</sequence>
<comment type="subunit">
    <text evidence="3">Homodimer. Interacts with LigD.</text>
</comment>
<dbReference type="FunFam" id="2.40.290.10:FF:000004">
    <property type="entry name" value="Non-homologous end joining protein Ku"/>
    <property type="match status" value="1"/>
</dbReference>
<dbReference type="SMART" id="SM00559">
    <property type="entry name" value="Ku78"/>
    <property type="match status" value="1"/>
</dbReference>
<dbReference type="GO" id="GO:0006303">
    <property type="term" value="P:double-strand break repair via nonhomologous end joining"/>
    <property type="evidence" value="ECO:0007669"/>
    <property type="project" value="UniProtKB-UniRule"/>
</dbReference>
<evidence type="ECO:0000259" key="4">
    <source>
        <dbReference type="SMART" id="SM00559"/>
    </source>
</evidence>
<evidence type="ECO:0000256" key="3">
    <source>
        <dbReference type="HAMAP-Rule" id="MF_01875"/>
    </source>
</evidence>
<dbReference type="PANTHER" id="PTHR41251">
    <property type="entry name" value="NON-HOMOLOGOUS END JOINING PROTEIN KU"/>
    <property type="match status" value="1"/>
</dbReference>
<dbReference type="GO" id="GO:0003690">
    <property type="term" value="F:double-stranded DNA binding"/>
    <property type="evidence" value="ECO:0007669"/>
    <property type="project" value="UniProtKB-UniRule"/>
</dbReference>
<evidence type="ECO:0000256" key="1">
    <source>
        <dbReference type="ARBA" id="ARBA00023125"/>
    </source>
</evidence>
<dbReference type="CDD" id="cd00789">
    <property type="entry name" value="KU_like"/>
    <property type="match status" value="1"/>
</dbReference>
<proteinExistence type="inferred from homology"/>
<name>A0A919SX93_9ACTN</name>
<keyword evidence="1 3" id="KW-0238">DNA-binding</keyword>
<accession>A0A919SX93</accession>
<keyword evidence="3" id="KW-0227">DNA damage</keyword>
<dbReference type="SUPFAM" id="SSF100939">
    <property type="entry name" value="SPOC domain-like"/>
    <property type="match status" value="1"/>
</dbReference>
<dbReference type="Gene3D" id="2.40.290.10">
    <property type="match status" value="1"/>
</dbReference>
<organism evidence="5 6">
    <name type="scientific">Actinoplanes auranticolor</name>
    <dbReference type="NCBI Taxonomy" id="47988"/>
    <lineage>
        <taxon>Bacteria</taxon>
        <taxon>Bacillati</taxon>
        <taxon>Actinomycetota</taxon>
        <taxon>Actinomycetes</taxon>
        <taxon>Micromonosporales</taxon>
        <taxon>Micromonosporaceae</taxon>
        <taxon>Actinoplanes</taxon>
    </lineage>
</organism>
<dbReference type="Proteomes" id="UP000681340">
    <property type="component" value="Unassembled WGS sequence"/>
</dbReference>
<dbReference type="EMBL" id="BOQL01000079">
    <property type="protein sequence ID" value="GIM79052.1"/>
    <property type="molecule type" value="Genomic_DNA"/>
</dbReference>
<feature type="domain" description="Ku" evidence="4">
    <location>
        <begin position="52"/>
        <end position="180"/>
    </location>
</feature>
<comment type="caution">
    <text evidence="5">The sequence shown here is derived from an EMBL/GenBank/DDBJ whole genome shotgun (WGS) entry which is preliminary data.</text>
</comment>
<reference evidence="5" key="1">
    <citation type="submission" date="2021-03" db="EMBL/GenBank/DDBJ databases">
        <title>Whole genome shotgun sequence of Actinoplanes auranticolor NBRC 12245.</title>
        <authorList>
            <person name="Komaki H."/>
            <person name="Tamura T."/>
        </authorList>
    </citation>
    <scope>NUCLEOTIDE SEQUENCE</scope>
    <source>
        <strain evidence="5">NBRC 12245</strain>
    </source>
</reference>
<dbReference type="InterPro" id="IPR016194">
    <property type="entry name" value="SPOC-like_C_dom_sf"/>
</dbReference>
<dbReference type="InterPro" id="IPR009187">
    <property type="entry name" value="Prok_Ku"/>
</dbReference>
<keyword evidence="3" id="KW-0234">DNA repair</keyword>
<comment type="function">
    <text evidence="3">With LigD forms a non-homologous end joining (NHEJ) DNA repair enzyme, which repairs dsDNA breaks with reduced fidelity. Binds linear dsDNA with 5'- and 3'- overhangs but not closed circular dsDNA nor ssDNA. Recruits and stimulates the ligase activity of LigD.</text>
</comment>
<keyword evidence="6" id="KW-1185">Reference proteome</keyword>
<protein>
    <recommendedName>
        <fullName evidence="3">Non-homologous end joining protein Ku</fullName>
    </recommendedName>
</protein>
<evidence type="ECO:0000313" key="5">
    <source>
        <dbReference type="EMBL" id="GIM79052.1"/>
    </source>
</evidence>
<gene>
    <name evidence="5" type="primary">ku_2</name>
    <name evidence="3" type="synonym">ku</name>
    <name evidence="5" type="ORF">Aau02nite_83860</name>
</gene>
<dbReference type="AlphaFoldDB" id="A0A919SX93"/>
<evidence type="ECO:0000313" key="6">
    <source>
        <dbReference type="Proteomes" id="UP000681340"/>
    </source>
</evidence>
<evidence type="ECO:0000256" key="2">
    <source>
        <dbReference type="ARBA" id="ARBA00023172"/>
    </source>
</evidence>
<dbReference type="PIRSF" id="PIRSF006493">
    <property type="entry name" value="Prok_Ku"/>
    <property type="match status" value="1"/>
</dbReference>
<dbReference type="Pfam" id="PF02735">
    <property type="entry name" value="Ku"/>
    <property type="match status" value="1"/>
</dbReference>